<keyword evidence="2" id="KW-1185">Reference proteome</keyword>
<accession>A0A1G5LBX7</accession>
<reference evidence="1 2" key="1">
    <citation type="submission" date="2016-10" db="EMBL/GenBank/DDBJ databases">
        <authorList>
            <person name="de Groot N.N."/>
        </authorList>
    </citation>
    <scope>NUCLEOTIDE SEQUENCE [LARGE SCALE GENOMIC DNA]</scope>
    <source>
        <strain evidence="1 2">DSM 18978</strain>
    </source>
</reference>
<dbReference type="EMBL" id="FMUS01000048">
    <property type="protein sequence ID" value="SCZ10114.1"/>
    <property type="molecule type" value="Genomic_DNA"/>
</dbReference>
<dbReference type="Proteomes" id="UP000198636">
    <property type="component" value="Unassembled WGS sequence"/>
</dbReference>
<dbReference type="AlphaFoldDB" id="A0A1G5LBX7"/>
<protein>
    <submittedName>
        <fullName evidence="1">Uncharacterized protein</fullName>
    </submittedName>
</protein>
<gene>
    <name evidence="1" type="ORF">SAMN03080606_04259</name>
</gene>
<proteinExistence type="predicted"/>
<organism evidence="1 2">
    <name type="scientific">Alkaliphilus peptidifermentans DSM 18978</name>
    <dbReference type="NCBI Taxonomy" id="1120976"/>
    <lineage>
        <taxon>Bacteria</taxon>
        <taxon>Bacillati</taxon>
        <taxon>Bacillota</taxon>
        <taxon>Clostridia</taxon>
        <taxon>Peptostreptococcales</taxon>
        <taxon>Natronincolaceae</taxon>
        <taxon>Alkaliphilus</taxon>
    </lineage>
</organism>
<evidence type="ECO:0000313" key="2">
    <source>
        <dbReference type="Proteomes" id="UP000198636"/>
    </source>
</evidence>
<dbReference type="STRING" id="1120976.SAMN03080606_04259"/>
<name>A0A1G5LBX7_9FIRM</name>
<dbReference type="RefSeq" id="WP_242877048.1">
    <property type="nucleotide sequence ID" value="NZ_FMUS01000048.1"/>
</dbReference>
<sequence>MNHGKSSSTYTRIRAPFKNNNGFRFKVYSKGIFSDIGKMMGMQDIQIGVDDFDEKYIVKGNDEEKVKALIINKDLRALINGQPKISLEIKDKDGAFNKVPEGVDIIYFNEAGVIKDVERLKQLFLLFANTLDHLCKMGVASEEYPGMKL</sequence>
<evidence type="ECO:0000313" key="1">
    <source>
        <dbReference type="EMBL" id="SCZ10114.1"/>
    </source>
</evidence>